<organism evidence="8 9">
    <name type="scientific">Bodo saltans</name>
    <name type="common">Flagellated protozoan</name>
    <dbReference type="NCBI Taxonomy" id="75058"/>
    <lineage>
        <taxon>Eukaryota</taxon>
        <taxon>Discoba</taxon>
        <taxon>Euglenozoa</taxon>
        <taxon>Kinetoplastea</taxon>
        <taxon>Metakinetoplastina</taxon>
        <taxon>Eubodonida</taxon>
        <taxon>Bodonidae</taxon>
        <taxon>Bodo</taxon>
    </lineage>
</organism>
<keyword evidence="2" id="KW-0479">Metal-binding</keyword>
<keyword evidence="5" id="KW-0408">Iron</keyword>
<evidence type="ECO:0000256" key="2">
    <source>
        <dbReference type="ARBA" id="ARBA00022723"/>
    </source>
</evidence>
<dbReference type="GO" id="GO:0005506">
    <property type="term" value="F:iron ion binding"/>
    <property type="evidence" value="ECO:0007669"/>
    <property type="project" value="InterPro"/>
</dbReference>
<evidence type="ECO:0000256" key="1">
    <source>
        <dbReference type="ARBA" id="ARBA00001961"/>
    </source>
</evidence>
<name>A0A0S4KJR7_BODSA</name>
<dbReference type="SMART" id="SM00702">
    <property type="entry name" value="P4Hc"/>
    <property type="match status" value="1"/>
</dbReference>
<keyword evidence="6" id="KW-1133">Transmembrane helix</keyword>
<dbReference type="InterPro" id="IPR045054">
    <property type="entry name" value="P4HA-like"/>
</dbReference>
<dbReference type="InterPro" id="IPR044862">
    <property type="entry name" value="Pro_4_hyd_alph_FE2OG_OXY"/>
</dbReference>
<dbReference type="PANTHER" id="PTHR10869">
    <property type="entry name" value="PROLYL 4-HYDROXYLASE ALPHA SUBUNIT"/>
    <property type="match status" value="1"/>
</dbReference>
<sequence length="317" mass="36010">MLPRRHHRGSSVLLKSACCVTVILFLVFVLWSRRHHNLPSNLRTESDPQQDDSVGYRLYSGLARPRQPPHLTSLKLTPLVDYVADYSVDNVTQRPLDYFGTAQNPLKFHYMQKGYLYQFQWLSASPRIAYVPEFVSDEDCNEVLRLASSQLTRSLVEGVGIDAARTSSQTWLSVAFGIGKKLEQLAADLLHFPVGSCERIQVLRYQVGQFYKAHYDYFNPEFYGPQTSNRAVTVFVYLSDVEGGHTWFPNADGKLELEQQNFGGCKRGLLFRPKKRSAVVFYSMLPNGTFDEHSLHGGCPVTSGEKWAATLWFRVAT</sequence>
<evidence type="ECO:0000259" key="7">
    <source>
        <dbReference type="PROSITE" id="PS51471"/>
    </source>
</evidence>
<evidence type="ECO:0000256" key="6">
    <source>
        <dbReference type="SAM" id="Phobius"/>
    </source>
</evidence>
<dbReference type="Pfam" id="PF13640">
    <property type="entry name" value="2OG-FeII_Oxy_3"/>
    <property type="match status" value="1"/>
</dbReference>
<evidence type="ECO:0000313" key="8">
    <source>
        <dbReference type="EMBL" id="CUI14537.1"/>
    </source>
</evidence>
<comment type="cofactor">
    <cofactor evidence="1">
        <name>L-ascorbate</name>
        <dbReference type="ChEBI" id="CHEBI:38290"/>
    </cofactor>
</comment>
<evidence type="ECO:0000256" key="5">
    <source>
        <dbReference type="ARBA" id="ARBA00023004"/>
    </source>
</evidence>
<protein>
    <submittedName>
        <fullName evidence="8">Prolyl 4-hydroxylase subunit alpha-1, putative</fullName>
    </submittedName>
</protein>
<dbReference type="GO" id="GO:0005783">
    <property type="term" value="C:endoplasmic reticulum"/>
    <property type="evidence" value="ECO:0007669"/>
    <property type="project" value="TreeGrafter"/>
</dbReference>
<evidence type="ECO:0000313" key="9">
    <source>
        <dbReference type="Proteomes" id="UP000051952"/>
    </source>
</evidence>
<keyword evidence="4" id="KW-0560">Oxidoreductase</keyword>
<evidence type="ECO:0000256" key="4">
    <source>
        <dbReference type="ARBA" id="ARBA00023002"/>
    </source>
</evidence>
<evidence type="ECO:0000256" key="3">
    <source>
        <dbReference type="ARBA" id="ARBA00022964"/>
    </source>
</evidence>
<reference evidence="9" key="1">
    <citation type="submission" date="2015-09" db="EMBL/GenBank/DDBJ databases">
        <authorList>
            <consortium name="Pathogen Informatics"/>
        </authorList>
    </citation>
    <scope>NUCLEOTIDE SEQUENCE [LARGE SCALE GENOMIC DNA]</scope>
    <source>
        <strain evidence="9">Lake Konstanz</strain>
    </source>
</reference>
<keyword evidence="6" id="KW-0472">Membrane</keyword>
<proteinExistence type="predicted"/>
<dbReference type="VEuPathDB" id="TriTrypDB:BSAL_07430"/>
<dbReference type="Proteomes" id="UP000051952">
    <property type="component" value="Unassembled WGS sequence"/>
</dbReference>
<dbReference type="EMBL" id="CYKH01001404">
    <property type="protein sequence ID" value="CUI14537.1"/>
    <property type="molecule type" value="Genomic_DNA"/>
</dbReference>
<feature type="domain" description="Fe2OG dioxygenase" evidence="7">
    <location>
        <begin position="196"/>
        <end position="315"/>
    </location>
</feature>
<dbReference type="PANTHER" id="PTHR10869:SF246">
    <property type="entry name" value="TRANSMEMBRANE PROLYL 4-HYDROXYLASE"/>
    <property type="match status" value="1"/>
</dbReference>
<dbReference type="OrthoDB" id="420380at2759"/>
<dbReference type="InterPro" id="IPR005123">
    <property type="entry name" value="Oxoglu/Fe-dep_dioxygenase_dom"/>
</dbReference>
<keyword evidence="9" id="KW-1185">Reference proteome</keyword>
<dbReference type="InterPro" id="IPR006620">
    <property type="entry name" value="Pro_4_hyd_alph"/>
</dbReference>
<keyword evidence="6" id="KW-0812">Transmembrane</keyword>
<accession>A0A0S4KJR7</accession>
<dbReference type="GO" id="GO:0004656">
    <property type="term" value="F:procollagen-proline 4-dioxygenase activity"/>
    <property type="evidence" value="ECO:0007669"/>
    <property type="project" value="TreeGrafter"/>
</dbReference>
<dbReference type="PROSITE" id="PS51471">
    <property type="entry name" value="FE2OG_OXY"/>
    <property type="match status" value="1"/>
</dbReference>
<dbReference type="AlphaFoldDB" id="A0A0S4KJR7"/>
<feature type="transmembrane region" description="Helical" evidence="6">
    <location>
        <begin position="12"/>
        <end position="31"/>
    </location>
</feature>
<dbReference type="Gene3D" id="2.60.120.620">
    <property type="entry name" value="q2cbj1_9rhob like domain"/>
    <property type="match status" value="1"/>
</dbReference>
<gene>
    <name evidence="8" type="ORF">BSAL_07430</name>
</gene>
<keyword evidence="3" id="KW-0223">Dioxygenase</keyword>
<dbReference type="GO" id="GO:0031418">
    <property type="term" value="F:L-ascorbic acid binding"/>
    <property type="evidence" value="ECO:0007669"/>
    <property type="project" value="InterPro"/>
</dbReference>